<keyword evidence="3" id="KW-1185">Reference proteome</keyword>
<feature type="region of interest" description="Disordered" evidence="1">
    <location>
        <begin position="128"/>
        <end position="201"/>
    </location>
</feature>
<reference evidence="2 3" key="1">
    <citation type="journal article" date="2013" name="PLoS Genet.">
        <title>Genomic mechanisms accounting for the adaptation to parasitism in nematode-trapping fungi.</title>
        <authorList>
            <person name="Meerupati T."/>
            <person name="Andersson K.M."/>
            <person name="Friman E."/>
            <person name="Kumar D."/>
            <person name="Tunlid A."/>
            <person name="Ahren D."/>
        </authorList>
    </citation>
    <scope>NUCLEOTIDE SEQUENCE [LARGE SCALE GENOMIC DNA]</scope>
    <source>
        <strain evidence="2 3">CBS 200.50</strain>
    </source>
</reference>
<sequence length="504" mass="53951">MPAAGGPRKRGPANAAGATTASPGGKRLKTENDPSRTPDQSQQQAHLHSAQQGHQLPPPQQQYHHPQHYGASHAASANIYGDHAQAVASGGGMGSLETQTQNNFAYHSQTPVQQTRYASQSYTAAPVAPSNAMTTPTMNGAIHPPYPPPTPMQAPSAATPQPKQTPGSSGGAGGAGGGGGGGGQDLPPNPRIRTDGKGRDPYNIETICKQLGISTTVWDQKLRTELTKVIDRHGLAGQKVIPTNLAAREAAVDEWIRNCPEWMNEPNDRYRKVYAMDRLKCGMADIRRTQNQRSKRTQRANEANGGGDDAEGDAFLETKEEPGTTSPEQLPTQRTFTGVPQETPAPLQTPVPPSATIPIFPPEQRTIPGTGPINNIGSASPGQSIAPPPLTATQPPAPPTPYQIIYPGGGPINNPTSVVLTIVESLSDRRCTATAEDFYPDGAFSWPSLTKVLREDLGFNPHSQKLYYDGPYGRVYVTSDRTLRNGITLEVNRGQNYPKWEIEQ</sequence>
<feature type="region of interest" description="Disordered" evidence="1">
    <location>
        <begin position="1"/>
        <end position="71"/>
    </location>
</feature>
<dbReference type="Proteomes" id="UP000015100">
    <property type="component" value="Unassembled WGS sequence"/>
</dbReference>
<dbReference type="OrthoDB" id="5382586at2759"/>
<protein>
    <submittedName>
        <fullName evidence="2">Uncharacterized protein</fullName>
    </submittedName>
</protein>
<feature type="region of interest" description="Disordered" evidence="1">
    <location>
        <begin position="285"/>
        <end position="353"/>
    </location>
</feature>
<evidence type="ECO:0000313" key="2">
    <source>
        <dbReference type="EMBL" id="EPS41288.1"/>
    </source>
</evidence>
<name>S8BP61_DACHA</name>
<evidence type="ECO:0000313" key="3">
    <source>
        <dbReference type="Proteomes" id="UP000015100"/>
    </source>
</evidence>
<accession>S8BP61</accession>
<reference evidence="3" key="2">
    <citation type="submission" date="2013-04" db="EMBL/GenBank/DDBJ databases">
        <title>Genomic mechanisms accounting for the adaptation to parasitism in nematode-trapping fungi.</title>
        <authorList>
            <person name="Ahren D.G."/>
        </authorList>
    </citation>
    <scope>NUCLEOTIDE SEQUENCE [LARGE SCALE GENOMIC DNA]</scope>
    <source>
        <strain evidence="3">CBS 200.50</strain>
    </source>
</reference>
<feature type="compositionally biased region" description="Low complexity" evidence="1">
    <location>
        <begin position="40"/>
        <end position="70"/>
    </location>
</feature>
<evidence type="ECO:0000256" key="1">
    <source>
        <dbReference type="SAM" id="MobiDB-lite"/>
    </source>
</evidence>
<organism evidence="2 3">
    <name type="scientific">Dactylellina haptotyla (strain CBS 200.50)</name>
    <name type="common">Nematode-trapping fungus</name>
    <name type="synonym">Monacrosporium haptotylum</name>
    <dbReference type="NCBI Taxonomy" id="1284197"/>
    <lineage>
        <taxon>Eukaryota</taxon>
        <taxon>Fungi</taxon>
        <taxon>Dikarya</taxon>
        <taxon>Ascomycota</taxon>
        <taxon>Pezizomycotina</taxon>
        <taxon>Orbiliomycetes</taxon>
        <taxon>Orbiliales</taxon>
        <taxon>Orbiliaceae</taxon>
        <taxon>Dactylellina</taxon>
    </lineage>
</organism>
<dbReference type="AlphaFoldDB" id="S8BP61"/>
<proteinExistence type="predicted"/>
<dbReference type="HOGENOM" id="CLU_564946_0_0_1"/>
<feature type="compositionally biased region" description="Basic and acidic residues" evidence="1">
    <location>
        <begin position="192"/>
        <end position="201"/>
    </location>
</feature>
<gene>
    <name evidence="2" type="ORF">H072_4880</name>
</gene>
<dbReference type="EMBL" id="AQGS01000254">
    <property type="protein sequence ID" value="EPS41288.1"/>
    <property type="molecule type" value="Genomic_DNA"/>
</dbReference>
<feature type="region of interest" description="Disordered" evidence="1">
    <location>
        <begin position="374"/>
        <end position="394"/>
    </location>
</feature>
<feature type="compositionally biased region" description="Polar residues" evidence="1">
    <location>
        <begin position="374"/>
        <end position="383"/>
    </location>
</feature>
<feature type="compositionally biased region" description="Low complexity" evidence="1">
    <location>
        <begin position="153"/>
        <end position="162"/>
    </location>
</feature>
<feature type="compositionally biased region" description="Polar residues" evidence="1">
    <location>
        <begin position="323"/>
        <end position="340"/>
    </location>
</feature>
<comment type="caution">
    <text evidence="2">The sequence shown here is derived from an EMBL/GenBank/DDBJ whole genome shotgun (WGS) entry which is preliminary data.</text>
</comment>
<feature type="compositionally biased region" description="Gly residues" evidence="1">
    <location>
        <begin position="168"/>
        <end position="184"/>
    </location>
</feature>
<dbReference type="OMA" id="DEWIRNC"/>